<reference evidence="1 2" key="1">
    <citation type="submission" date="2019-05" db="EMBL/GenBank/DDBJ databases">
        <title>Emergence of the Ug99 lineage of the wheat stem rust pathogen through somatic hybridization.</title>
        <authorList>
            <person name="Li F."/>
            <person name="Upadhyaya N.M."/>
            <person name="Sperschneider J."/>
            <person name="Matny O."/>
            <person name="Nguyen-Phuc H."/>
            <person name="Mago R."/>
            <person name="Raley C."/>
            <person name="Miller M.E."/>
            <person name="Silverstein K.A.T."/>
            <person name="Henningsen E."/>
            <person name="Hirsch C.D."/>
            <person name="Visser B."/>
            <person name="Pretorius Z.A."/>
            <person name="Steffenson B.J."/>
            <person name="Schwessinger B."/>
            <person name="Dodds P.N."/>
            <person name="Figueroa M."/>
        </authorList>
    </citation>
    <scope>NUCLEOTIDE SEQUENCE [LARGE SCALE GENOMIC DNA]</scope>
    <source>
        <strain evidence="1 2">Ug99</strain>
    </source>
</reference>
<proteinExistence type="predicted"/>
<protein>
    <submittedName>
        <fullName evidence="1">Uncharacterized protein</fullName>
    </submittedName>
</protein>
<dbReference type="Proteomes" id="UP000325313">
    <property type="component" value="Unassembled WGS sequence"/>
</dbReference>
<name>A0A5B0R922_PUCGR</name>
<organism evidence="1 2">
    <name type="scientific">Puccinia graminis f. sp. tritici</name>
    <dbReference type="NCBI Taxonomy" id="56615"/>
    <lineage>
        <taxon>Eukaryota</taxon>
        <taxon>Fungi</taxon>
        <taxon>Dikarya</taxon>
        <taxon>Basidiomycota</taxon>
        <taxon>Pucciniomycotina</taxon>
        <taxon>Pucciniomycetes</taxon>
        <taxon>Pucciniales</taxon>
        <taxon>Pucciniaceae</taxon>
        <taxon>Puccinia</taxon>
    </lineage>
</organism>
<evidence type="ECO:0000313" key="2">
    <source>
        <dbReference type="Proteomes" id="UP000325313"/>
    </source>
</evidence>
<dbReference type="EMBL" id="VDEP01000236">
    <property type="protein sequence ID" value="KAA1122291.1"/>
    <property type="molecule type" value="Genomic_DNA"/>
</dbReference>
<sequence>MPRTNPEIQLLVPQLTTYIAGWSSDSFNRYTKTMQAFINMLSDQNNATPRPPRPHGLITSVKRKLRFTCHHNQPIHHRVKLKELLDVGILIWNPPQTVLRAVNPNHIFLHKTKASQMNNTFRTLAVAIHRIAQPEGNRWAAWKRSTIALPESNQASRREPS</sequence>
<accession>A0A5B0R922</accession>
<gene>
    <name evidence="1" type="ORF">PGTUg99_036294</name>
</gene>
<dbReference type="AlphaFoldDB" id="A0A5B0R922"/>
<comment type="caution">
    <text evidence="1">The sequence shown here is derived from an EMBL/GenBank/DDBJ whole genome shotgun (WGS) entry which is preliminary data.</text>
</comment>
<evidence type="ECO:0000313" key="1">
    <source>
        <dbReference type="EMBL" id="KAA1122291.1"/>
    </source>
</evidence>